<feature type="compositionally biased region" description="Low complexity" evidence="1">
    <location>
        <begin position="639"/>
        <end position="654"/>
    </location>
</feature>
<feature type="compositionally biased region" description="Basic residues" evidence="1">
    <location>
        <begin position="178"/>
        <end position="192"/>
    </location>
</feature>
<feature type="region of interest" description="Disordered" evidence="1">
    <location>
        <begin position="1"/>
        <end position="28"/>
    </location>
</feature>
<feature type="compositionally biased region" description="Polar residues" evidence="1">
    <location>
        <begin position="691"/>
        <end position="716"/>
    </location>
</feature>
<feature type="region of interest" description="Disordered" evidence="1">
    <location>
        <begin position="65"/>
        <end position="98"/>
    </location>
</feature>
<reference evidence="2" key="1">
    <citation type="submission" date="2024-03" db="EMBL/GenBank/DDBJ databases">
        <title>WGS assembly of Saponaria officinalis var. Norfolk2.</title>
        <authorList>
            <person name="Jenkins J."/>
            <person name="Shu S."/>
            <person name="Grimwood J."/>
            <person name="Barry K."/>
            <person name="Goodstein D."/>
            <person name="Schmutz J."/>
            <person name="Leebens-Mack J."/>
            <person name="Osbourn A."/>
        </authorList>
    </citation>
    <scope>NUCLEOTIDE SEQUENCE [LARGE SCALE GENOMIC DNA]</scope>
    <source>
        <strain evidence="2">JIC</strain>
    </source>
</reference>
<proteinExistence type="predicted"/>
<name>A0AAW1INJ7_SAPOF</name>
<evidence type="ECO:0000313" key="3">
    <source>
        <dbReference type="Proteomes" id="UP001443914"/>
    </source>
</evidence>
<dbReference type="EMBL" id="JBDFQZ010000009">
    <property type="protein sequence ID" value="KAK9691614.1"/>
    <property type="molecule type" value="Genomic_DNA"/>
</dbReference>
<comment type="caution">
    <text evidence="2">The sequence shown here is derived from an EMBL/GenBank/DDBJ whole genome shotgun (WGS) entry which is preliminary data.</text>
</comment>
<feature type="compositionally biased region" description="Acidic residues" evidence="1">
    <location>
        <begin position="159"/>
        <end position="174"/>
    </location>
</feature>
<evidence type="ECO:0000256" key="1">
    <source>
        <dbReference type="SAM" id="MobiDB-lite"/>
    </source>
</evidence>
<feature type="compositionally biased region" description="Polar residues" evidence="1">
    <location>
        <begin position="229"/>
        <end position="239"/>
    </location>
</feature>
<protein>
    <submittedName>
        <fullName evidence="2">Uncharacterized protein</fullName>
    </submittedName>
</protein>
<dbReference type="AlphaFoldDB" id="A0AAW1INJ7"/>
<dbReference type="PANTHER" id="PTHR34367:SF1">
    <property type="entry name" value="OS04G0528600 PROTEIN"/>
    <property type="match status" value="1"/>
</dbReference>
<keyword evidence="3" id="KW-1185">Reference proteome</keyword>
<accession>A0AAW1INJ7</accession>
<feature type="compositionally biased region" description="Basic and acidic residues" evidence="1">
    <location>
        <begin position="149"/>
        <end position="158"/>
    </location>
</feature>
<feature type="compositionally biased region" description="Basic and acidic residues" evidence="1">
    <location>
        <begin position="195"/>
        <end position="211"/>
    </location>
</feature>
<feature type="compositionally biased region" description="Polar residues" evidence="1">
    <location>
        <begin position="301"/>
        <end position="332"/>
    </location>
</feature>
<sequence>MGCCLSKTDSCSKHVPNDIEKPKQNDVKISTLHNNVRVPAEVEENKKEEEEKVVTETVTVSKKKELFVIQHRKSNDGRQESSGSGSGSSDPESVGRNLMAAAASGQVVRTSSCTKEEVDAILIQCGRLSRSSSGKGNAGHGRRYSGSKRSFDFERENEGNGEEVAVEEEEEDGEEGRVRRRESRGSNRRRTTPSRSRERVDQRSGSRERSGGRRVSRSPGRRSDSPMSHSGTIGTANNGGSSGRPGKLVSVPATVTSLSIDKGNNGSGGDGGNVKRVLVKRNVGSPRSQSPAQGNGNGNGRSQSPAKGNGRSQSPGKGNQVSGQQGGSLSRNGSRKAEHSPYRRTPLNEIDINSLPFQPLANKRPLNKGKEIEEEVGVVKQPNNSVSQNKYATETLGGKAAAQGGHRRTRSRGAEGYEVTKTNYCRVNGLHTPSLDQMAGDNREQLDAVEYDAMVTPVILSGTDTLKLPQTLVRSRSSRRSRDFDINVDALLTPTPATNYTSLLLQDIQNFHQNKNPNSNSNVSLNTKTNTVTSNNGESTPYTLPPCVGKACSIVEAVADLNSTTKPGAEKASRPDTNFSFDTNKKRFDPFVESEVKVGDDLMEPSLHKYVTVRRRGGDMDDEESSGSNSIVGGGSQQNWVSSSSWEPNSAESVDCWTSKSYTREDEFSPAGGIIEDSGNKFSRNGRVLQSAPQQQSGATRSRTGPITTSKTAASM</sequence>
<feature type="compositionally biased region" description="Basic and acidic residues" evidence="1">
    <location>
        <begin position="10"/>
        <end position="26"/>
    </location>
</feature>
<dbReference type="InterPro" id="IPR040412">
    <property type="entry name" value="At1g65710-like"/>
</dbReference>
<evidence type="ECO:0000313" key="2">
    <source>
        <dbReference type="EMBL" id="KAK9691614.1"/>
    </source>
</evidence>
<dbReference type="PANTHER" id="PTHR34367">
    <property type="entry name" value="OS02G0734667 PROTEIN"/>
    <property type="match status" value="1"/>
</dbReference>
<feature type="region of interest" description="Disordered" evidence="1">
    <location>
        <begin position="123"/>
        <end position="350"/>
    </location>
</feature>
<feature type="region of interest" description="Disordered" evidence="1">
    <location>
        <begin position="615"/>
        <end position="716"/>
    </location>
</feature>
<organism evidence="2 3">
    <name type="scientific">Saponaria officinalis</name>
    <name type="common">Common soapwort</name>
    <name type="synonym">Lychnis saponaria</name>
    <dbReference type="NCBI Taxonomy" id="3572"/>
    <lineage>
        <taxon>Eukaryota</taxon>
        <taxon>Viridiplantae</taxon>
        <taxon>Streptophyta</taxon>
        <taxon>Embryophyta</taxon>
        <taxon>Tracheophyta</taxon>
        <taxon>Spermatophyta</taxon>
        <taxon>Magnoliopsida</taxon>
        <taxon>eudicotyledons</taxon>
        <taxon>Gunneridae</taxon>
        <taxon>Pentapetalae</taxon>
        <taxon>Caryophyllales</taxon>
        <taxon>Caryophyllaceae</taxon>
        <taxon>Caryophylleae</taxon>
        <taxon>Saponaria</taxon>
    </lineage>
</organism>
<dbReference type="Proteomes" id="UP001443914">
    <property type="component" value="Unassembled WGS sequence"/>
</dbReference>
<gene>
    <name evidence="2" type="ORF">RND81_09G207900</name>
</gene>